<proteinExistence type="predicted"/>
<evidence type="ECO:0000313" key="3">
    <source>
        <dbReference type="Proteomes" id="UP000628560"/>
    </source>
</evidence>
<feature type="compositionally biased region" description="Basic and acidic residues" evidence="1">
    <location>
        <begin position="168"/>
        <end position="188"/>
    </location>
</feature>
<reference evidence="2 3" key="1">
    <citation type="submission" date="2020-11" db="EMBL/GenBank/DDBJ databases">
        <title>Identification of Lelliottia nimipressuralis from Wound Infection by Whole Genome-Based Bacterial Identification.</title>
        <authorList>
            <person name="Navarathna D.H."/>
            <person name="Choi H."/>
            <person name="Jinadatha C."/>
            <person name="Chatterjee P."/>
            <person name="Hwang M."/>
        </authorList>
    </citation>
    <scope>NUCLEOTIDE SEQUENCE [LARGE SCALE GENOMIC DNA]</scope>
    <source>
        <strain evidence="2 3">DN2020</strain>
    </source>
</reference>
<dbReference type="RefSeq" id="WP_194513439.1">
    <property type="nucleotide sequence ID" value="NZ_JADIXP010000007.1"/>
</dbReference>
<feature type="region of interest" description="Disordered" evidence="1">
    <location>
        <begin position="363"/>
        <end position="422"/>
    </location>
</feature>
<feature type="region of interest" description="Disordered" evidence="1">
    <location>
        <begin position="168"/>
        <end position="190"/>
    </location>
</feature>
<comment type="caution">
    <text evidence="2">The sequence shown here is derived from an EMBL/GenBank/DDBJ whole genome shotgun (WGS) entry which is preliminary data.</text>
</comment>
<evidence type="ECO:0000256" key="1">
    <source>
        <dbReference type="SAM" id="MobiDB-lite"/>
    </source>
</evidence>
<evidence type="ECO:0000313" key="2">
    <source>
        <dbReference type="EMBL" id="MBF4178904.1"/>
    </source>
</evidence>
<dbReference type="EMBL" id="JADIXP010000007">
    <property type="protein sequence ID" value="MBF4178904.1"/>
    <property type="molecule type" value="Genomic_DNA"/>
</dbReference>
<feature type="region of interest" description="Disordered" evidence="1">
    <location>
        <begin position="1"/>
        <end position="28"/>
    </location>
</feature>
<gene>
    <name evidence="2" type="ORF">ISP11_13625</name>
</gene>
<dbReference type="AlphaFoldDB" id="A0ABD4KAR9"/>
<sequence length="422" mass="46007">MTQPLTDVQAERQNETVQTQWQGAAATPILPDSNTDISYYTNLDPKSLVQKESAFNPPSTSEIHHQMWIGSFMMALMAGLASGNAAGGIVGGMWAAIGIHDYGNTLQQRAKSIPELQKAGYSTPALLKWYEDGDTAELDKERSAMQQDKFHADQLAHEADVMKQQKNFHDDEVQMRKEDRAQSQRNADRSYNLAVDNANRADARMDKQLEAQSWAEVRPAVQQSQAKQAQLGMATRDLADLRHAIDTNNKDAAAGAYNNYREHMARAVIGGAGMITKEMADEATQLPAWKDSEFAKWHLQGTGMPDQAWMGAQQAQVSGALKNETATLTEMAKNSFNSQVAGGVHPDDANKSVNRMFQGAGIGTNDYTKPLPSELPQHPSPSSAAPADEAQKYPGAPKVGSVEGGYKYIGGNPANQSSWEKV</sequence>
<dbReference type="Proteomes" id="UP000628560">
    <property type="component" value="Unassembled WGS sequence"/>
</dbReference>
<protein>
    <submittedName>
        <fullName evidence="2">Uncharacterized protein</fullName>
    </submittedName>
</protein>
<name>A0ABD4KAR9_9ENTR</name>
<feature type="compositionally biased region" description="Polar residues" evidence="1">
    <location>
        <begin position="413"/>
        <end position="422"/>
    </location>
</feature>
<accession>A0ABD4KAR9</accession>
<organism evidence="2 3">
    <name type="scientific">Lelliottia nimipressuralis</name>
    <dbReference type="NCBI Taxonomy" id="69220"/>
    <lineage>
        <taxon>Bacteria</taxon>
        <taxon>Pseudomonadati</taxon>
        <taxon>Pseudomonadota</taxon>
        <taxon>Gammaproteobacteria</taxon>
        <taxon>Enterobacterales</taxon>
        <taxon>Enterobacteriaceae</taxon>
        <taxon>Lelliottia</taxon>
    </lineage>
</organism>